<reference evidence="2" key="2">
    <citation type="journal article" date="2021" name="Microbiome">
        <title>Successional dynamics and alternative stable states in a saline activated sludge microbial community over 9 years.</title>
        <authorList>
            <person name="Wang Y."/>
            <person name="Ye J."/>
            <person name="Ju F."/>
            <person name="Liu L."/>
            <person name="Boyd J.A."/>
            <person name="Deng Y."/>
            <person name="Parks D.H."/>
            <person name="Jiang X."/>
            <person name="Yin X."/>
            <person name="Woodcroft B.J."/>
            <person name="Tyson G.W."/>
            <person name="Hugenholtz P."/>
            <person name="Polz M.F."/>
            <person name="Zhang T."/>
        </authorList>
    </citation>
    <scope>NUCLEOTIDE SEQUENCE</scope>
    <source>
        <strain evidence="2">HKST-UBA16</strain>
    </source>
</reference>
<sequence length="39" mass="4548">MHKQITAADRKVIEVLLKKDCTIKEISRELGKDYTTICR</sequence>
<feature type="domain" description="Transposase IS30-like HTH" evidence="1">
    <location>
        <begin position="2"/>
        <end position="39"/>
    </location>
</feature>
<dbReference type="AlphaFoldDB" id="A0A955KWP3"/>
<name>A0A955KWP3_9BACT</name>
<protein>
    <submittedName>
        <fullName evidence="2">Helix-turn-helix domain-containing protein</fullName>
    </submittedName>
</protein>
<feature type="non-terminal residue" evidence="2">
    <location>
        <position position="39"/>
    </location>
</feature>
<comment type="caution">
    <text evidence="2">The sequence shown here is derived from an EMBL/GenBank/DDBJ whole genome shotgun (WGS) entry which is preliminary data.</text>
</comment>
<dbReference type="Proteomes" id="UP000748332">
    <property type="component" value="Unassembled WGS sequence"/>
</dbReference>
<dbReference type="Pfam" id="PF13936">
    <property type="entry name" value="HTH_38"/>
    <property type="match status" value="1"/>
</dbReference>
<dbReference type="InterPro" id="IPR025246">
    <property type="entry name" value="IS30-like_HTH"/>
</dbReference>
<evidence type="ECO:0000259" key="1">
    <source>
        <dbReference type="Pfam" id="PF13936"/>
    </source>
</evidence>
<reference evidence="2" key="1">
    <citation type="submission" date="2020-04" db="EMBL/GenBank/DDBJ databases">
        <authorList>
            <person name="Zhang T."/>
        </authorList>
    </citation>
    <scope>NUCLEOTIDE SEQUENCE</scope>
    <source>
        <strain evidence="2">HKST-UBA16</strain>
    </source>
</reference>
<proteinExistence type="predicted"/>
<gene>
    <name evidence="2" type="ORF">KC622_03400</name>
</gene>
<accession>A0A955KWP3</accession>
<dbReference type="EMBL" id="JAGQLM010000154">
    <property type="protein sequence ID" value="MCA9375350.1"/>
    <property type="molecule type" value="Genomic_DNA"/>
</dbReference>
<organism evidence="2 3">
    <name type="scientific">Candidatus Dojkabacteria bacterium</name>
    <dbReference type="NCBI Taxonomy" id="2099670"/>
    <lineage>
        <taxon>Bacteria</taxon>
        <taxon>Candidatus Dojkabacteria</taxon>
    </lineage>
</organism>
<evidence type="ECO:0000313" key="3">
    <source>
        <dbReference type="Proteomes" id="UP000748332"/>
    </source>
</evidence>
<evidence type="ECO:0000313" key="2">
    <source>
        <dbReference type="EMBL" id="MCA9375350.1"/>
    </source>
</evidence>